<gene>
    <name evidence="1" type="ORF">AFM18_26105</name>
</gene>
<feature type="non-terminal residue" evidence="1">
    <location>
        <position position="123"/>
    </location>
</feature>
<dbReference type="Proteomes" id="UP000037511">
    <property type="component" value="Unassembled WGS sequence"/>
</dbReference>
<name>A0AAW3HW87_9BURK</name>
<proteinExistence type="predicted"/>
<dbReference type="EMBL" id="LGVG01000052">
    <property type="protein sequence ID" value="KNE23941.1"/>
    <property type="molecule type" value="Genomic_DNA"/>
</dbReference>
<evidence type="ECO:0000313" key="1">
    <source>
        <dbReference type="EMBL" id="KNE23941.1"/>
    </source>
</evidence>
<comment type="caution">
    <text evidence="1">The sequence shown here is derived from an EMBL/GenBank/DDBJ whole genome shotgun (WGS) entry which is preliminary data.</text>
</comment>
<accession>A0AAW3HW87</accession>
<evidence type="ECO:0000313" key="2">
    <source>
        <dbReference type="Proteomes" id="UP000037511"/>
    </source>
</evidence>
<organism evidence="1 2">
    <name type="scientific">Achromobacter spanius</name>
    <dbReference type="NCBI Taxonomy" id="217203"/>
    <lineage>
        <taxon>Bacteria</taxon>
        <taxon>Pseudomonadati</taxon>
        <taxon>Pseudomonadota</taxon>
        <taxon>Betaproteobacteria</taxon>
        <taxon>Burkholderiales</taxon>
        <taxon>Alcaligenaceae</taxon>
        <taxon>Achromobacter</taxon>
    </lineage>
</organism>
<sequence length="123" mass="13453">MSNLPTTNVGPVLVAEVAEVWVWVSTSFYTGYRSPLCGRPLDGHTVTPLASEVDAVGGILQKSAYAALWGYAQENGLVLTQANWEARRGGHYFVNLDADTFRVPDLRNMFRRFTGTDADTANA</sequence>
<reference evidence="1 2" key="1">
    <citation type="submission" date="2015-07" db="EMBL/GenBank/DDBJ databases">
        <title>Draft genome of Achromobacter spanius.</title>
        <authorList>
            <person name="Wang X."/>
        </authorList>
    </citation>
    <scope>NUCLEOTIDE SEQUENCE [LARGE SCALE GENOMIC DNA]</scope>
    <source>
        <strain evidence="1 2">CGMCC9173</strain>
    </source>
</reference>
<dbReference type="AlphaFoldDB" id="A0AAW3HW87"/>
<protein>
    <submittedName>
        <fullName evidence="1">Uncharacterized protein</fullName>
    </submittedName>
</protein>